<sequence>MRASGTGSDFYNVISKDFKTDKRLRKKLFERQITAQLIGEPHLFNWFDPPSYRT</sequence>
<evidence type="ECO:0000313" key="1">
    <source>
        <dbReference type="EMBL" id="JAH20721.1"/>
    </source>
</evidence>
<proteinExistence type="predicted"/>
<dbReference type="EMBL" id="GBXM01087856">
    <property type="protein sequence ID" value="JAH20721.1"/>
    <property type="molecule type" value="Transcribed_RNA"/>
</dbReference>
<name>A0A0E9QUT2_ANGAN</name>
<reference evidence="1" key="2">
    <citation type="journal article" date="2015" name="Fish Shellfish Immunol.">
        <title>Early steps in the European eel (Anguilla anguilla)-Vibrio vulnificus interaction in the gills: Role of the RtxA13 toxin.</title>
        <authorList>
            <person name="Callol A."/>
            <person name="Pajuelo D."/>
            <person name="Ebbesson L."/>
            <person name="Teles M."/>
            <person name="MacKenzie S."/>
            <person name="Amaro C."/>
        </authorList>
    </citation>
    <scope>NUCLEOTIDE SEQUENCE</scope>
</reference>
<protein>
    <submittedName>
        <fullName evidence="1">Uncharacterized protein</fullName>
    </submittedName>
</protein>
<reference evidence="1" key="1">
    <citation type="submission" date="2014-11" db="EMBL/GenBank/DDBJ databases">
        <authorList>
            <person name="Amaro Gonzalez C."/>
        </authorList>
    </citation>
    <scope>NUCLEOTIDE SEQUENCE</scope>
</reference>
<dbReference type="EMBL" id="GBXM01084339">
    <property type="protein sequence ID" value="JAH24238.1"/>
    <property type="molecule type" value="Transcribed_RNA"/>
</dbReference>
<organism evidence="1">
    <name type="scientific">Anguilla anguilla</name>
    <name type="common">European freshwater eel</name>
    <name type="synonym">Muraena anguilla</name>
    <dbReference type="NCBI Taxonomy" id="7936"/>
    <lineage>
        <taxon>Eukaryota</taxon>
        <taxon>Metazoa</taxon>
        <taxon>Chordata</taxon>
        <taxon>Craniata</taxon>
        <taxon>Vertebrata</taxon>
        <taxon>Euteleostomi</taxon>
        <taxon>Actinopterygii</taxon>
        <taxon>Neopterygii</taxon>
        <taxon>Teleostei</taxon>
        <taxon>Anguilliformes</taxon>
        <taxon>Anguillidae</taxon>
        <taxon>Anguilla</taxon>
    </lineage>
</organism>
<dbReference type="AlphaFoldDB" id="A0A0E9QUT2"/>
<accession>A0A0E9QUT2</accession>